<reference evidence="2" key="1">
    <citation type="journal article" date="2019" name="Sci. Rep.">
        <title>Draft genome of Tanacetum cinerariifolium, the natural source of mosquito coil.</title>
        <authorList>
            <person name="Yamashiro T."/>
            <person name="Shiraishi A."/>
            <person name="Satake H."/>
            <person name="Nakayama K."/>
        </authorList>
    </citation>
    <scope>NUCLEOTIDE SEQUENCE</scope>
</reference>
<sequence length="176" mass="19909">RDRPVVNSAGRPNPAGRIGKAAHHFADQPNPASWSKRPAPISAGRPISAGWFNPAARPYFRPSSVYFNNLYWPEIYDSMYMNEGRWGTAVKPSAGNKEMLDDFMQVKGGIVKFGDGDGRISERGTIRTSKLDFENVYYLEELQHFNLFSISQICDKKNRVLFTDTDCLVLTEEFPL</sequence>
<accession>A0A699TXQ0</accession>
<proteinExistence type="predicted"/>
<feature type="region of interest" description="Disordered" evidence="1">
    <location>
        <begin position="1"/>
        <end position="39"/>
    </location>
</feature>
<evidence type="ECO:0000313" key="2">
    <source>
        <dbReference type="EMBL" id="GFD14521.1"/>
    </source>
</evidence>
<dbReference type="AlphaFoldDB" id="A0A699TXQ0"/>
<dbReference type="EMBL" id="BKCJ011280007">
    <property type="protein sequence ID" value="GFD14521.1"/>
    <property type="molecule type" value="Genomic_DNA"/>
</dbReference>
<feature type="non-terminal residue" evidence="2">
    <location>
        <position position="176"/>
    </location>
</feature>
<feature type="non-terminal residue" evidence="2">
    <location>
        <position position="1"/>
    </location>
</feature>
<name>A0A699TXQ0_TANCI</name>
<protein>
    <submittedName>
        <fullName evidence="2">Ribonuclease H-like domain-containing protein</fullName>
    </submittedName>
</protein>
<comment type="caution">
    <text evidence="2">The sequence shown here is derived from an EMBL/GenBank/DDBJ whole genome shotgun (WGS) entry which is preliminary data.</text>
</comment>
<evidence type="ECO:0000256" key="1">
    <source>
        <dbReference type="SAM" id="MobiDB-lite"/>
    </source>
</evidence>
<organism evidence="2">
    <name type="scientific">Tanacetum cinerariifolium</name>
    <name type="common">Dalmatian daisy</name>
    <name type="synonym">Chrysanthemum cinerariifolium</name>
    <dbReference type="NCBI Taxonomy" id="118510"/>
    <lineage>
        <taxon>Eukaryota</taxon>
        <taxon>Viridiplantae</taxon>
        <taxon>Streptophyta</taxon>
        <taxon>Embryophyta</taxon>
        <taxon>Tracheophyta</taxon>
        <taxon>Spermatophyta</taxon>
        <taxon>Magnoliopsida</taxon>
        <taxon>eudicotyledons</taxon>
        <taxon>Gunneridae</taxon>
        <taxon>Pentapetalae</taxon>
        <taxon>asterids</taxon>
        <taxon>campanulids</taxon>
        <taxon>Asterales</taxon>
        <taxon>Asteraceae</taxon>
        <taxon>Asteroideae</taxon>
        <taxon>Anthemideae</taxon>
        <taxon>Anthemidinae</taxon>
        <taxon>Tanacetum</taxon>
    </lineage>
</organism>
<gene>
    <name evidence="2" type="ORF">Tci_886490</name>
</gene>